<evidence type="ECO:0000259" key="5">
    <source>
        <dbReference type="Pfam" id="PF04577"/>
    </source>
</evidence>
<feature type="region of interest" description="Disordered" evidence="4">
    <location>
        <begin position="40"/>
        <end position="69"/>
    </location>
</feature>
<accession>A0ABP4EM46</accession>
<comment type="caution">
    <text evidence="6">The sequence shown here is derived from an EMBL/GenBank/DDBJ whole genome shotgun (WGS) entry which is preliminary data.</text>
</comment>
<dbReference type="EMBL" id="BAAALG010000013">
    <property type="protein sequence ID" value="GAA1111658.1"/>
    <property type="molecule type" value="Genomic_DNA"/>
</dbReference>
<evidence type="ECO:0000256" key="2">
    <source>
        <dbReference type="ARBA" id="ARBA00022679"/>
    </source>
</evidence>
<keyword evidence="7" id="KW-1185">Reference proteome</keyword>
<evidence type="ECO:0000313" key="6">
    <source>
        <dbReference type="EMBL" id="GAA1111658.1"/>
    </source>
</evidence>
<dbReference type="Proteomes" id="UP001501581">
    <property type="component" value="Unassembled WGS sequence"/>
</dbReference>
<feature type="domain" description="Glycosyltransferase 61 catalytic" evidence="5">
    <location>
        <begin position="167"/>
        <end position="338"/>
    </location>
</feature>
<protein>
    <recommendedName>
        <fullName evidence="5">Glycosyltransferase 61 catalytic domain-containing protein</fullName>
    </recommendedName>
</protein>
<feature type="compositionally biased region" description="Low complexity" evidence="4">
    <location>
        <begin position="44"/>
        <end position="53"/>
    </location>
</feature>
<keyword evidence="2" id="KW-0808">Transferase</keyword>
<evidence type="ECO:0000256" key="3">
    <source>
        <dbReference type="ARBA" id="ARBA00023180"/>
    </source>
</evidence>
<organism evidence="6 7">
    <name type="scientific">Nocardioides dubius</name>
    <dbReference type="NCBI Taxonomy" id="317019"/>
    <lineage>
        <taxon>Bacteria</taxon>
        <taxon>Bacillati</taxon>
        <taxon>Actinomycetota</taxon>
        <taxon>Actinomycetes</taxon>
        <taxon>Propionibacteriales</taxon>
        <taxon>Nocardioidaceae</taxon>
        <taxon>Nocardioides</taxon>
    </lineage>
</organism>
<dbReference type="RefSeq" id="WP_343996288.1">
    <property type="nucleotide sequence ID" value="NZ_BAAALG010000013.1"/>
</dbReference>
<dbReference type="InterPro" id="IPR007657">
    <property type="entry name" value="Glycosyltransferase_61"/>
</dbReference>
<dbReference type="Pfam" id="PF04577">
    <property type="entry name" value="Glyco_transf_61"/>
    <property type="match status" value="1"/>
</dbReference>
<sequence>MTRLPSRLQPAWPLVKRLHRLASLLLGVIGRRTSSWAGDRALPRRATTTSAETARGEPEATYVQEPEGEALRRPLAAGKPSKHWIFDEATRFDVAPRSTLSLPRGIALGDYGAVITARGTLDFETSEYFGITDWREHPLYLRSRLPKVEEFDGALAVLATRGGSYNYYHFLLDVLPRYGVLRDTLGDVAVDGLYVPADTTWQQTLLAMTGLDEHRLVPARKHSAVRAERLLVPSLPNPKEVAPTATVEWLRKRLPAGDLAGRPRRIYVTRGQVPNTRRVVHEAELLPLLAERGFVCVEPGGLSIQEQIDTFAAAEVVVAPHGAALTNLLFASPGVRVLELFPASFVKACFWAISQSIPGAQHSYLVGGDVAANGPGSPMNKIQADIDLDPHEIVAAVDRLLA</sequence>
<keyword evidence="1" id="KW-0328">Glycosyltransferase</keyword>
<gene>
    <name evidence="6" type="ORF">GCM10009668_36270</name>
</gene>
<proteinExistence type="predicted"/>
<evidence type="ECO:0000313" key="7">
    <source>
        <dbReference type="Proteomes" id="UP001501581"/>
    </source>
</evidence>
<name>A0ABP4EM46_9ACTN</name>
<evidence type="ECO:0000256" key="1">
    <source>
        <dbReference type="ARBA" id="ARBA00022676"/>
    </source>
</evidence>
<reference evidence="7" key="1">
    <citation type="journal article" date="2019" name="Int. J. Syst. Evol. Microbiol.">
        <title>The Global Catalogue of Microorganisms (GCM) 10K type strain sequencing project: providing services to taxonomists for standard genome sequencing and annotation.</title>
        <authorList>
            <consortium name="The Broad Institute Genomics Platform"/>
            <consortium name="The Broad Institute Genome Sequencing Center for Infectious Disease"/>
            <person name="Wu L."/>
            <person name="Ma J."/>
        </authorList>
    </citation>
    <scope>NUCLEOTIDE SEQUENCE [LARGE SCALE GENOMIC DNA]</scope>
    <source>
        <strain evidence="7">JCM 13008</strain>
    </source>
</reference>
<dbReference type="PANTHER" id="PTHR20961">
    <property type="entry name" value="GLYCOSYLTRANSFERASE"/>
    <property type="match status" value="1"/>
</dbReference>
<keyword evidence="3" id="KW-0325">Glycoprotein</keyword>
<dbReference type="InterPro" id="IPR049625">
    <property type="entry name" value="Glyco_transf_61_cat"/>
</dbReference>
<evidence type="ECO:0000256" key="4">
    <source>
        <dbReference type="SAM" id="MobiDB-lite"/>
    </source>
</evidence>